<feature type="compositionally biased region" description="Basic and acidic residues" evidence="2">
    <location>
        <begin position="838"/>
        <end position="850"/>
    </location>
</feature>
<feature type="compositionally biased region" description="Polar residues" evidence="2">
    <location>
        <begin position="894"/>
        <end position="909"/>
    </location>
</feature>
<dbReference type="Gene3D" id="1.20.5.170">
    <property type="match status" value="1"/>
</dbReference>
<feature type="coiled-coil region" evidence="1">
    <location>
        <begin position="435"/>
        <end position="711"/>
    </location>
</feature>
<feature type="region of interest" description="Disordered" evidence="2">
    <location>
        <begin position="757"/>
        <end position="778"/>
    </location>
</feature>
<accession>A0A2G8K6V5</accession>
<dbReference type="GO" id="GO:0005802">
    <property type="term" value="C:trans-Golgi network"/>
    <property type="evidence" value="ECO:0007669"/>
    <property type="project" value="TreeGrafter"/>
</dbReference>
<dbReference type="AlphaFoldDB" id="A0A2G8K6V5"/>
<comment type="caution">
    <text evidence="3">The sequence shown here is derived from an EMBL/GenBank/DDBJ whole genome shotgun (WGS) entry which is preliminary data.</text>
</comment>
<feature type="compositionally biased region" description="Low complexity" evidence="2">
    <location>
        <begin position="852"/>
        <end position="864"/>
    </location>
</feature>
<evidence type="ECO:0000256" key="1">
    <source>
        <dbReference type="SAM" id="Coils"/>
    </source>
</evidence>
<feature type="coiled-coil region" evidence="1">
    <location>
        <begin position="343"/>
        <end position="405"/>
    </location>
</feature>
<feature type="region of interest" description="Disordered" evidence="2">
    <location>
        <begin position="1"/>
        <end position="212"/>
    </location>
</feature>
<feature type="compositionally biased region" description="Polar residues" evidence="2">
    <location>
        <begin position="35"/>
        <end position="76"/>
    </location>
</feature>
<feature type="compositionally biased region" description="Polar residues" evidence="2">
    <location>
        <begin position="193"/>
        <end position="202"/>
    </location>
</feature>
<feature type="region of interest" description="Disordered" evidence="2">
    <location>
        <begin position="813"/>
        <end position="911"/>
    </location>
</feature>
<keyword evidence="4" id="KW-1185">Reference proteome</keyword>
<keyword evidence="1" id="KW-0175">Coiled coil</keyword>
<feature type="compositionally biased region" description="Basic and acidic residues" evidence="2">
    <location>
        <begin position="105"/>
        <end position="129"/>
    </location>
</feature>
<feature type="compositionally biased region" description="Polar residues" evidence="2">
    <location>
        <begin position="133"/>
        <end position="153"/>
    </location>
</feature>
<feature type="compositionally biased region" description="Low complexity" evidence="2">
    <location>
        <begin position="15"/>
        <end position="30"/>
    </location>
</feature>
<feature type="compositionally biased region" description="Low complexity" evidence="2">
    <location>
        <begin position="872"/>
        <end position="884"/>
    </location>
</feature>
<evidence type="ECO:0000256" key="2">
    <source>
        <dbReference type="SAM" id="MobiDB-lite"/>
    </source>
</evidence>
<dbReference type="STRING" id="307972.A0A2G8K6V5"/>
<organism evidence="3 4">
    <name type="scientific">Stichopus japonicus</name>
    <name type="common">Sea cucumber</name>
    <dbReference type="NCBI Taxonomy" id="307972"/>
    <lineage>
        <taxon>Eukaryota</taxon>
        <taxon>Metazoa</taxon>
        <taxon>Echinodermata</taxon>
        <taxon>Eleutherozoa</taxon>
        <taxon>Echinozoa</taxon>
        <taxon>Holothuroidea</taxon>
        <taxon>Aspidochirotacea</taxon>
        <taxon>Aspidochirotida</taxon>
        <taxon>Stichopodidae</taxon>
        <taxon>Apostichopus</taxon>
    </lineage>
</organism>
<evidence type="ECO:0000313" key="3">
    <source>
        <dbReference type="EMBL" id="PIK43740.1"/>
    </source>
</evidence>
<feature type="compositionally biased region" description="Polar residues" evidence="2">
    <location>
        <begin position="757"/>
        <end position="774"/>
    </location>
</feature>
<proteinExistence type="predicted"/>
<name>A0A2G8K6V5_STIJA</name>
<dbReference type="PANTHER" id="PTHR18911:SF5">
    <property type="entry name" value="COILED-COIL DOMAIN-CONTAINING PROTEIN 186"/>
    <property type="match status" value="1"/>
</dbReference>
<dbReference type="PANTHER" id="PTHR18911">
    <property type="entry name" value="CTCL TUMOR ANTIGEN HD-CL-01"/>
    <property type="match status" value="1"/>
</dbReference>
<evidence type="ECO:0000313" key="4">
    <source>
        <dbReference type="Proteomes" id="UP000230750"/>
    </source>
</evidence>
<dbReference type="EMBL" id="MRZV01000828">
    <property type="protein sequence ID" value="PIK43740.1"/>
    <property type="molecule type" value="Genomic_DNA"/>
</dbReference>
<sequence>MEEPKVVTPPSTTNGTGHSETTCEESSTGTISHDPISQQSTLMSHQTPSDVSIPNSTSSVKEFSDADQISQSSSESVVPLGVVAEQDKERDDAAGNEEDGSMAGQHEEPDLQRASQDDHHHGDSDHSDHSCLQLESESQMGQELPPTETNIANAKSKVESPHLSGGVMPGLQTRSSTDSELNNAFQKGHLATPSENSIQQASDHIKDSSRSVNTSITNKAVSAKEGISVSHTSITKTTDQEVLNSLPEVEIFKDEEKGKGCDGPEDSWKKDEDDLECAEDALLSQLDAELDNVSEDSDLQESDLDLANGLTKEAVIEGLVDYQKIKLELEALKVRHKKKSVALERIRGENESLQDQLSDAKRVISSRDGQLKERDNYIKTHQFKNKELQVVIDQHKEDLKISREKLRGHDAAAKKAIGQLQQEMIVRVNQVKGMYEDAMKEKENMVLKYAKSEKEVLDLRKAKEAMEKKAKEAQQHVESTNIQMKQIRVELSKMRNTTMSQDSERDNFQKEIEHLKEEVNSQAIKVKWAQNKLKTELDSHKETKTKLAKTEQRLAEAKEETETIRKNCQDMIRQYQESEEVKSNSLGIQLKKTEEELQIQQQETTDQLEVHNAKLKELNRLKQAHNDATAELESLRVRVQCLEDERIQQEEILTQFKGLLNNQKDANRKLSKELDETKALEVQLTDANESIRQLEERLGNIQEDGKDLEASLDASRQKESELLQFTQKITSKNTELHSDVGLLQSKVETLTDENKSLQSQMEDITSKHSQLSTDLQREKDFRQREVTILTSRLNEKSRNEDDLTLKLEEAKDEAKTLKRRHVANTKDLTRQLQHAKKRIESLEKDGHGGKESNSMGSRTSSSGSLEQAGVPSQSTSSSARGSISGPVAGEDKTSQSSQSPQVTIASGNNDFPGIDKGMLVERIIRLQRLQQKYKEKIEFHLEHNRSLVEVVQKKNKIIQGYILREETGTLSTAASDIHKAQMSKQSGIMASLYRSQASDPKMTLDLSLEINQKLQAVLEDTLLKNMTLKNFIKDGRWSWAC</sequence>
<dbReference type="GO" id="GO:0031267">
    <property type="term" value="F:small GTPase binding"/>
    <property type="evidence" value="ECO:0007669"/>
    <property type="project" value="TreeGrafter"/>
</dbReference>
<dbReference type="OrthoDB" id="5583482at2759"/>
<reference evidence="3 4" key="1">
    <citation type="journal article" date="2017" name="PLoS Biol.">
        <title>The sea cucumber genome provides insights into morphological evolution and visceral regeneration.</title>
        <authorList>
            <person name="Zhang X."/>
            <person name="Sun L."/>
            <person name="Yuan J."/>
            <person name="Sun Y."/>
            <person name="Gao Y."/>
            <person name="Zhang L."/>
            <person name="Li S."/>
            <person name="Dai H."/>
            <person name="Hamel J.F."/>
            <person name="Liu C."/>
            <person name="Yu Y."/>
            <person name="Liu S."/>
            <person name="Lin W."/>
            <person name="Guo K."/>
            <person name="Jin S."/>
            <person name="Xu P."/>
            <person name="Storey K.B."/>
            <person name="Huan P."/>
            <person name="Zhang T."/>
            <person name="Zhou Y."/>
            <person name="Zhang J."/>
            <person name="Lin C."/>
            <person name="Li X."/>
            <person name="Xing L."/>
            <person name="Huo D."/>
            <person name="Sun M."/>
            <person name="Wang L."/>
            <person name="Mercier A."/>
            <person name="Li F."/>
            <person name="Yang H."/>
            <person name="Xiang J."/>
        </authorList>
    </citation>
    <scope>NUCLEOTIDE SEQUENCE [LARGE SCALE GENOMIC DNA]</scope>
    <source>
        <strain evidence="3">Shaxun</strain>
        <tissue evidence="3">Muscle</tissue>
    </source>
</reference>
<dbReference type="GO" id="GO:0099518">
    <property type="term" value="P:vesicle cytoskeletal trafficking"/>
    <property type="evidence" value="ECO:0007669"/>
    <property type="project" value="TreeGrafter"/>
</dbReference>
<dbReference type="InterPro" id="IPR038830">
    <property type="entry name" value="CCDC186"/>
</dbReference>
<protein>
    <submittedName>
        <fullName evidence="3">Putative coiled-coil domain-containing protein</fullName>
    </submittedName>
</protein>
<dbReference type="Proteomes" id="UP000230750">
    <property type="component" value="Unassembled WGS sequence"/>
</dbReference>
<gene>
    <name evidence="3" type="ORF">BSL78_19406</name>
</gene>
<feature type="compositionally biased region" description="Polar residues" evidence="2">
    <location>
        <begin position="172"/>
        <end position="185"/>
    </location>
</feature>